<feature type="domain" description="RRM" evidence="3">
    <location>
        <begin position="541"/>
        <end position="629"/>
    </location>
</feature>
<dbReference type="GO" id="GO:0043488">
    <property type="term" value="P:regulation of mRNA stability"/>
    <property type="evidence" value="ECO:0007669"/>
    <property type="project" value="InterPro"/>
</dbReference>
<dbReference type="InterPro" id="IPR035979">
    <property type="entry name" value="RBD_domain_sf"/>
</dbReference>
<feature type="compositionally biased region" description="Basic and acidic residues" evidence="2">
    <location>
        <begin position="445"/>
        <end position="456"/>
    </location>
</feature>
<dbReference type="PANTHER" id="PTHR14738:SF36">
    <property type="entry name" value="RNA BINDING (RRM_RBD_RNP MOTIFS) FAMILY PROTEIN"/>
    <property type="match status" value="1"/>
</dbReference>
<dbReference type="AlphaFoldDB" id="A0A835EWH9"/>
<proteinExistence type="predicted"/>
<dbReference type="OrthoDB" id="4726at2759"/>
<dbReference type="FunFam" id="1.20.1390.10:FF:000005">
    <property type="entry name" value="RNA binding (RRM/RBD/RNP motifs) family protein"/>
    <property type="match status" value="1"/>
</dbReference>
<keyword evidence="1" id="KW-0694">RNA-binding</keyword>
<comment type="caution">
    <text evidence="4">The sequence shown here is derived from an EMBL/GenBank/DDBJ whole genome shotgun (WGS) entry which is preliminary data.</text>
</comment>
<organism evidence="4 5">
    <name type="scientific">Digitaria exilis</name>
    <dbReference type="NCBI Taxonomy" id="1010633"/>
    <lineage>
        <taxon>Eukaryota</taxon>
        <taxon>Viridiplantae</taxon>
        <taxon>Streptophyta</taxon>
        <taxon>Embryophyta</taxon>
        <taxon>Tracheophyta</taxon>
        <taxon>Spermatophyta</taxon>
        <taxon>Magnoliopsida</taxon>
        <taxon>Liliopsida</taxon>
        <taxon>Poales</taxon>
        <taxon>Poaceae</taxon>
        <taxon>PACMAD clade</taxon>
        <taxon>Panicoideae</taxon>
        <taxon>Panicodae</taxon>
        <taxon>Paniceae</taxon>
        <taxon>Anthephorinae</taxon>
        <taxon>Digitaria</taxon>
    </lineage>
</organism>
<feature type="compositionally biased region" description="Polar residues" evidence="2">
    <location>
        <begin position="690"/>
        <end position="706"/>
    </location>
</feature>
<reference evidence="4" key="1">
    <citation type="submission" date="2020-07" db="EMBL/GenBank/DDBJ databases">
        <title>Genome sequence and genetic diversity analysis of an under-domesticated orphan crop, white fonio (Digitaria exilis).</title>
        <authorList>
            <person name="Bennetzen J.L."/>
            <person name="Chen S."/>
            <person name="Ma X."/>
            <person name="Wang X."/>
            <person name="Yssel A.E.J."/>
            <person name="Chaluvadi S.R."/>
            <person name="Johnson M."/>
            <person name="Gangashetty P."/>
            <person name="Hamidou F."/>
            <person name="Sanogo M.D."/>
            <person name="Zwaenepoel A."/>
            <person name="Wallace J."/>
            <person name="Van De Peer Y."/>
            <person name="Van Deynze A."/>
        </authorList>
    </citation>
    <scope>NUCLEOTIDE SEQUENCE</scope>
    <source>
        <tissue evidence="4">Leaves</tissue>
    </source>
</reference>
<evidence type="ECO:0000256" key="2">
    <source>
        <dbReference type="SAM" id="MobiDB-lite"/>
    </source>
</evidence>
<dbReference type="PANTHER" id="PTHR14738">
    <property type="entry name" value="ZINC FINGER CCCH DOMAIN-CONTAINING PROTEIN 14"/>
    <property type="match status" value="1"/>
</dbReference>
<evidence type="ECO:0000256" key="1">
    <source>
        <dbReference type="PROSITE-ProRule" id="PRU00176"/>
    </source>
</evidence>
<dbReference type="InterPro" id="IPR040366">
    <property type="entry name" value="Nab2/ZC3H14"/>
</dbReference>
<feature type="region of interest" description="Disordered" evidence="2">
    <location>
        <begin position="685"/>
        <end position="728"/>
    </location>
</feature>
<dbReference type="InterPro" id="IPR000504">
    <property type="entry name" value="RRM_dom"/>
</dbReference>
<keyword evidence="5" id="KW-1185">Reference proteome</keyword>
<feature type="region of interest" description="Disordered" evidence="2">
    <location>
        <begin position="165"/>
        <end position="216"/>
    </location>
</feature>
<sequence>MDGGESRTFKANFTGEGVTMLQDRVKEKLRELMGDYSDDTLAEYVVVLLRNGRCKDEAAKELQVFLGDDNDAFVSWLWDHLSSNLHLYVQPKAATSNDEPKSTHSAGRGLPVRRLTSSIQVNCEPVAETQKATRAHQKRDWGITVRDQTEPIPLRSIVANVSHAEEKDFHESHADERDFHKSHAGRRTRSPDMHNHRKRSREADARSAKRASHPVISAPRRLLQFAVRDAVRTVQPVTPRSESASKRLRSVVSTLASDSALDITHIRLQKTNSDVRIPGGTAALRGAAEAAEDAIQGSFSGSVFNRLGRMPTINHTGTHREQDPEGEGCEAIDDVRAENQIDLYERNQYGGSDAYMHDQDSEEATGSAPNIDGYDRFNGLGSRQSTLPSSGGKESLVLGYVRGGAEVRSRRLIAQGTQASSGPRPSEMNSNISANTSMRKLPTHGTREVPTEKKVADARKSIVKNAHVNDTVMIEKSNRCISGFLVMRHSFLILKNAFQDFVHSGSMLEAQKASSLGFCLFSPSAVESNTTGQSEGGPDSRTIFVNNVRIICLFPCVHVHFGASKDALTRHFNKFGAVLKTLMVTDGITGQPTGSAYIEFLHKESAEQALTLNGTYFMSRILKVVRKSSTEATQLPGLPRASRGSPFASRLIRTAYPRTTFPGAIRGRLPLRGGARSLQWKRGAVDSTDAGKSSQTTPATPVNQLVTPTTRSFTYTRTEPKPNDGAMA</sequence>
<feature type="region of interest" description="Disordered" evidence="2">
    <location>
        <begin position="356"/>
        <end position="391"/>
    </location>
</feature>
<dbReference type="InterPro" id="IPR002483">
    <property type="entry name" value="PWI_dom"/>
</dbReference>
<evidence type="ECO:0000313" key="5">
    <source>
        <dbReference type="Proteomes" id="UP000636709"/>
    </source>
</evidence>
<feature type="region of interest" description="Disordered" evidence="2">
    <location>
        <begin position="437"/>
        <end position="456"/>
    </location>
</feature>
<feature type="compositionally biased region" description="Low complexity" evidence="2">
    <location>
        <begin position="707"/>
        <end position="717"/>
    </location>
</feature>
<protein>
    <recommendedName>
        <fullName evidence="3">RRM domain-containing protein</fullName>
    </recommendedName>
</protein>
<dbReference type="Gene3D" id="1.20.1390.10">
    <property type="entry name" value="PWI domain"/>
    <property type="match status" value="1"/>
</dbReference>
<dbReference type="SUPFAM" id="SSF54928">
    <property type="entry name" value="RNA-binding domain, RBD"/>
    <property type="match status" value="1"/>
</dbReference>
<gene>
    <name evidence="4" type="ORF">HU200_027598</name>
</gene>
<accession>A0A835EWH9</accession>
<name>A0A835EWH9_9POAL</name>
<dbReference type="GO" id="GO:0008143">
    <property type="term" value="F:poly(A) binding"/>
    <property type="evidence" value="ECO:0007669"/>
    <property type="project" value="InterPro"/>
</dbReference>
<dbReference type="GO" id="GO:0005737">
    <property type="term" value="C:cytoplasm"/>
    <property type="evidence" value="ECO:0007669"/>
    <property type="project" value="TreeGrafter"/>
</dbReference>
<evidence type="ECO:0000259" key="3">
    <source>
        <dbReference type="PROSITE" id="PS50102"/>
    </source>
</evidence>
<dbReference type="Gene3D" id="3.30.70.330">
    <property type="match status" value="1"/>
</dbReference>
<dbReference type="PROSITE" id="PS50102">
    <property type="entry name" value="RRM"/>
    <property type="match status" value="1"/>
</dbReference>
<feature type="region of interest" description="Disordered" evidence="2">
    <location>
        <begin position="127"/>
        <end position="146"/>
    </location>
</feature>
<dbReference type="EMBL" id="JACEFO010001734">
    <property type="protein sequence ID" value="KAF8715051.1"/>
    <property type="molecule type" value="Genomic_DNA"/>
</dbReference>
<dbReference type="Pfam" id="PF00076">
    <property type="entry name" value="RRM_1"/>
    <property type="match status" value="1"/>
</dbReference>
<dbReference type="Pfam" id="PF01480">
    <property type="entry name" value="PWI"/>
    <property type="match status" value="1"/>
</dbReference>
<evidence type="ECO:0000313" key="4">
    <source>
        <dbReference type="EMBL" id="KAF8715051.1"/>
    </source>
</evidence>
<feature type="compositionally biased region" description="Basic and acidic residues" evidence="2">
    <location>
        <begin position="165"/>
        <end position="181"/>
    </location>
</feature>
<dbReference type="SMART" id="SM00360">
    <property type="entry name" value="RRM"/>
    <property type="match status" value="1"/>
</dbReference>
<dbReference type="InterPro" id="IPR012677">
    <property type="entry name" value="Nucleotide-bd_a/b_plait_sf"/>
</dbReference>
<dbReference type="Proteomes" id="UP000636709">
    <property type="component" value="Unassembled WGS sequence"/>
</dbReference>
<dbReference type="GO" id="GO:0005634">
    <property type="term" value="C:nucleus"/>
    <property type="evidence" value="ECO:0007669"/>
    <property type="project" value="TreeGrafter"/>
</dbReference>